<sequence>MSKKLALKKLTASDLSFFHTYYTKHPKVAQKGFNLDKKVIETAFFPSLTAVIDSLPDQRSPVALTVIGPGGAAPDLLMRKILKQEKNWRLNGEVIYNPDHQPTRYDALLPDDFALLEFSGAGSPNAVKMVLLAAADAGDLSTHAAFAAAFPGGAMTILSEDQIEQAIRAGNPPVDHPIRDWLDKDLLEDVGRGGGEATEKLIIKRGARGISASELAKAKANAEAVGHLGEKLLNQHFTLSKPINVASHEWTSQINAISPFDFKIMRTDGEIRHIDAKSTAGPYSNPIHLSLSEIHHALSSGVPYSLCRLYNVSESGCAFRIAKNIAPLLKPIVDTIKAMPTGVKVDSLSFDPDYFGFAPQEAHIAGDD</sequence>
<name>A0AAW4XZ53_9BURK</name>
<organism evidence="2 3">
    <name type="scientific">Comamonas koreensis</name>
    <dbReference type="NCBI Taxonomy" id="160825"/>
    <lineage>
        <taxon>Bacteria</taxon>
        <taxon>Pseudomonadati</taxon>
        <taxon>Pseudomonadota</taxon>
        <taxon>Betaproteobacteria</taxon>
        <taxon>Burkholderiales</taxon>
        <taxon>Comamonadaceae</taxon>
        <taxon>Comamonas</taxon>
    </lineage>
</organism>
<dbReference type="EMBL" id="JAJNCT010000021">
    <property type="protein sequence ID" value="MCD2166747.1"/>
    <property type="molecule type" value="Genomic_DNA"/>
</dbReference>
<reference evidence="2 3" key="1">
    <citation type="submission" date="2021-11" db="EMBL/GenBank/DDBJ databases">
        <title>Genome sequence.</title>
        <authorList>
            <person name="Sun Q."/>
        </authorList>
    </citation>
    <scope>NUCLEOTIDE SEQUENCE [LARGE SCALE GENOMIC DNA]</scope>
    <source>
        <strain evidence="2 3">KCTC 12005</strain>
    </source>
</reference>
<accession>A0AAW4XZ53</accession>
<evidence type="ECO:0000313" key="3">
    <source>
        <dbReference type="Proteomes" id="UP001199260"/>
    </source>
</evidence>
<protein>
    <submittedName>
        <fullName evidence="2">DUF3883 domain-containing protein</fullName>
    </submittedName>
</protein>
<gene>
    <name evidence="2" type="ORF">LPW39_16605</name>
</gene>
<dbReference type="RefSeq" id="WP_230777763.1">
    <property type="nucleotide sequence ID" value="NZ_JAJNCT010000021.1"/>
</dbReference>
<keyword evidence="3" id="KW-1185">Reference proteome</keyword>
<comment type="caution">
    <text evidence="2">The sequence shown here is derived from an EMBL/GenBank/DDBJ whole genome shotgun (WGS) entry which is preliminary data.</text>
</comment>
<dbReference type="Proteomes" id="UP001199260">
    <property type="component" value="Unassembled WGS sequence"/>
</dbReference>
<dbReference type="Pfam" id="PF13020">
    <property type="entry name" value="NOV_C"/>
    <property type="match status" value="1"/>
</dbReference>
<evidence type="ECO:0000259" key="1">
    <source>
        <dbReference type="Pfam" id="PF13020"/>
    </source>
</evidence>
<proteinExistence type="predicted"/>
<dbReference type="AlphaFoldDB" id="A0AAW4XZ53"/>
<feature type="domain" description="Protein NO VEIN C-terminal" evidence="1">
    <location>
        <begin position="256"/>
        <end position="315"/>
    </location>
</feature>
<evidence type="ECO:0000313" key="2">
    <source>
        <dbReference type="EMBL" id="MCD2166747.1"/>
    </source>
</evidence>
<dbReference type="InterPro" id="IPR024975">
    <property type="entry name" value="NOV_C"/>
</dbReference>